<dbReference type="SUPFAM" id="SSF53697">
    <property type="entry name" value="SIS domain"/>
    <property type="match status" value="1"/>
</dbReference>
<proteinExistence type="predicted"/>
<dbReference type="CDD" id="cd05009">
    <property type="entry name" value="SIS_GlmS_GlmD_2"/>
    <property type="match status" value="1"/>
</dbReference>
<organism evidence="3 4">
    <name type="scientific">Promicromonospora citrea</name>
    <dbReference type="NCBI Taxonomy" id="43677"/>
    <lineage>
        <taxon>Bacteria</taxon>
        <taxon>Bacillati</taxon>
        <taxon>Actinomycetota</taxon>
        <taxon>Actinomycetes</taxon>
        <taxon>Micrococcales</taxon>
        <taxon>Promicromonosporaceae</taxon>
        <taxon>Promicromonospora</taxon>
    </lineage>
</organism>
<comment type="caution">
    <text evidence="3">The sequence shown here is derived from an EMBL/GenBank/DDBJ whole genome shotgun (WGS) entry which is preliminary data.</text>
</comment>
<dbReference type="Proteomes" id="UP000655589">
    <property type="component" value="Unassembled WGS sequence"/>
</dbReference>
<dbReference type="EMBL" id="BMPT01000018">
    <property type="protein sequence ID" value="GGM38406.1"/>
    <property type="molecule type" value="Genomic_DNA"/>
</dbReference>
<keyword evidence="1" id="KW-0677">Repeat</keyword>
<dbReference type="Gene3D" id="3.40.50.10490">
    <property type="entry name" value="Glucose-6-phosphate isomerase like protein, domain 1"/>
    <property type="match status" value="3"/>
</dbReference>
<name>A0A8H9GM69_9MICO</name>
<dbReference type="InterPro" id="IPR035490">
    <property type="entry name" value="GlmS/FrlB_SIS"/>
</dbReference>
<gene>
    <name evidence="3" type="ORF">GCM10010102_37470</name>
</gene>
<dbReference type="AlphaFoldDB" id="A0A8H9GM69"/>
<reference evidence="3" key="2">
    <citation type="submission" date="2020-09" db="EMBL/GenBank/DDBJ databases">
        <authorList>
            <person name="Sun Q."/>
            <person name="Ohkuma M."/>
        </authorList>
    </citation>
    <scope>NUCLEOTIDE SEQUENCE</scope>
    <source>
        <strain evidence="3">JCM 3051</strain>
    </source>
</reference>
<accession>A0A8H9GM69</accession>
<dbReference type="Pfam" id="PF01380">
    <property type="entry name" value="SIS"/>
    <property type="match status" value="1"/>
</dbReference>
<dbReference type="InterPro" id="IPR001347">
    <property type="entry name" value="SIS_dom"/>
</dbReference>
<evidence type="ECO:0000313" key="3">
    <source>
        <dbReference type="EMBL" id="GGM38406.1"/>
    </source>
</evidence>
<protein>
    <recommendedName>
        <fullName evidence="2">SIS domain-containing protein</fullName>
    </recommendedName>
</protein>
<dbReference type="RefSeq" id="WP_229785667.1">
    <property type="nucleotide sequence ID" value="NZ_BMPT01000018.1"/>
</dbReference>
<dbReference type="GO" id="GO:1901135">
    <property type="term" value="P:carbohydrate derivative metabolic process"/>
    <property type="evidence" value="ECO:0007669"/>
    <property type="project" value="InterPro"/>
</dbReference>
<evidence type="ECO:0000256" key="1">
    <source>
        <dbReference type="ARBA" id="ARBA00022737"/>
    </source>
</evidence>
<reference evidence="3" key="1">
    <citation type="journal article" date="2014" name="Int. J. Syst. Evol. Microbiol.">
        <title>Complete genome sequence of Corynebacterium casei LMG S-19264T (=DSM 44701T), isolated from a smear-ripened cheese.</title>
        <authorList>
            <consortium name="US DOE Joint Genome Institute (JGI-PGF)"/>
            <person name="Walter F."/>
            <person name="Albersmeier A."/>
            <person name="Kalinowski J."/>
            <person name="Ruckert C."/>
        </authorList>
    </citation>
    <scope>NUCLEOTIDE SEQUENCE</scope>
    <source>
        <strain evidence="3">JCM 3051</strain>
    </source>
</reference>
<dbReference type="PANTHER" id="PTHR10937">
    <property type="entry name" value="GLUCOSAMINE--FRUCTOSE-6-PHOSPHATE AMINOTRANSFERASE, ISOMERIZING"/>
    <property type="match status" value="1"/>
</dbReference>
<dbReference type="PROSITE" id="PS51464">
    <property type="entry name" value="SIS"/>
    <property type="match status" value="1"/>
</dbReference>
<dbReference type="CDD" id="cd05008">
    <property type="entry name" value="SIS_GlmS_GlmD_1"/>
    <property type="match status" value="1"/>
</dbReference>
<dbReference type="InterPro" id="IPR046348">
    <property type="entry name" value="SIS_dom_sf"/>
</dbReference>
<sequence>MTLSTITEREIRSQPDVWARAAAAAADGAPVLGRPGERVLVLGCGTSAFVAESLAVLRERAGQGETDAAYASEWTPGRTYDRVVVISRSGTTSEVLEALAQVPDGTRTAAVVGVAGTPVAEAADEVLVLDFADEESVVQTRFPTAVLVLARTGLGEDLTSAIEQARAALDAPLAVDVAAYDHFVFLGRSWTRGLAQEGALKIREAAQAWSESYPALDYRHGPVAVAGERSLVTLFGDADPALAADVERTGATVRHDDLDPLVQLVQAQRLAVEVARARGLDADTPRHLTRSVVLG</sequence>
<evidence type="ECO:0000259" key="2">
    <source>
        <dbReference type="PROSITE" id="PS51464"/>
    </source>
</evidence>
<dbReference type="GO" id="GO:0097367">
    <property type="term" value="F:carbohydrate derivative binding"/>
    <property type="evidence" value="ECO:0007669"/>
    <property type="project" value="InterPro"/>
</dbReference>
<feature type="domain" description="SIS" evidence="2">
    <location>
        <begin position="28"/>
        <end position="168"/>
    </location>
</feature>
<keyword evidence="4" id="KW-1185">Reference proteome</keyword>
<dbReference type="InterPro" id="IPR035466">
    <property type="entry name" value="GlmS/AgaS_SIS"/>
</dbReference>
<evidence type="ECO:0000313" key="4">
    <source>
        <dbReference type="Proteomes" id="UP000655589"/>
    </source>
</evidence>